<dbReference type="SMART" id="SM00904">
    <property type="entry name" value="Flavokinase"/>
    <property type="match status" value="1"/>
</dbReference>
<comment type="similarity">
    <text evidence="3">Belongs to the RibF family.</text>
</comment>
<dbReference type="Pfam" id="PF06574">
    <property type="entry name" value="FAD_syn"/>
    <property type="match status" value="1"/>
</dbReference>
<evidence type="ECO:0000256" key="10">
    <source>
        <dbReference type="ARBA" id="ARBA00022695"/>
    </source>
</evidence>
<dbReference type="SUPFAM" id="SSF82114">
    <property type="entry name" value="Riboflavin kinase-like"/>
    <property type="match status" value="1"/>
</dbReference>
<evidence type="ECO:0000256" key="7">
    <source>
        <dbReference type="ARBA" id="ARBA00022630"/>
    </source>
</evidence>
<keyword evidence="7" id="KW-0285">Flavoprotein</keyword>
<dbReference type="InterPro" id="IPR015864">
    <property type="entry name" value="FAD_synthase"/>
</dbReference>
<dbReference type="Gene3D" id="3.40.50.1000">
    <property type="entry name" value="HAD superfamily/HAD-like"/>
    <property type="match status" value="2"/>
</dbReference>
<dbReference type="PANTHER" id="PTHR22749">
    <property type="entry name" value="RIBOFLAVIN KINASE/FMN ADENYLYLTRANSFERASE"/>
    <property type="match status" value="1"/>
</dbReference>
<evidence type="ECO:0000256" key="2">
    <source>
        <dbReference type="ARBA" id="ARBA00005201"/>
    </source>
</evidence>
<dbReference type="GO" id="GO:0016301">
    <property type="term" value="F:kinase activity"/>
    <property type="evidence" value="ECO:0007669"/>
    <property type="project" value="UniProtKB-KW"/>
</dbReference>
<keyword evidence="14" id="KW-0067">ATP-binding</keyword>
<dbReference type="Pfam" id="PF01687">
    <property type="entry name" value="Flavokinase"/>
    <property type="match status" value="1"/>
</dbReference>
<proteinExistence type="inferred from homology"/>
<dbReference type="EC" id="2.7.7.2" evidence="5"/>
<dbReference type="EC" id="2.7.1.26" evidence="4"/>
<dbReference type="SUPFAM" id="SSF52374">
    <property type="entry name" value="Nucleotidylyl transferase"/>
    <property type="match status" value="1"/>
</dbReference>
<dbReference type="CDD" id="cd01948">
    <property type="entry name" value="EAL"/>
    <property type="match status" value="1"/>
</dbReference>
<dbReference type="NCBIfam" id="TIGR01459">
    <property type="entry name" value="HAD-SF-IIA-hyp4"/>
    <property type="match status" value="1"/>
</dbReference>
<evidence type="ECO:0000256" key="1">
    <source>
        <dbReference type="ARBA" id="ARBA00004726"/>
    </source>
</evidence>
<dbReference type="Pfam" id="PF13344">
    <property type="entry name" value="Hydrolase_6"/>
    <property type="match status" value="1"/>
</dbReference>
<comment type="pathway">
    <text evidence="2">Cofactor biosynthesis; FMN biosynthesis; FMN from riboflavin (ATP route): step 1/1.</text>
</comment>
<dbReference type="EMBL" id="CAXAMM010016668">
    <property type="protein sequence ID" value="CAK9039397.1"/>
    <property type="molecule type" value="Genomic_DNA"/>
</dbReference>
<keyword evidence="19" id="KW-1185">Reference proteome</keyword>
<dbReference type="InterPro" id="IPR023468">
    <property type="entry name" value="Riboflavin_kinase"/>
</dbReference>
<evidence type="ECO:0000256" key="8">
    <source>
        <dbReference type="ARBA" id="ARBA00022643"/>
    </source>
</evidence>
<keyword evidence="11" id="KW-0547">Nucleotide-binding</keyword>
<dbReference type="InterPro" id="IPR036412">
    <property type="entry name" value="HAD-like_sf"/>
</dbReference>
<gene>
    <name evidence="18" type="ORF">SCF082_LOCUS23044</name>
</gene>
<evidence type="ECO:0000256" key="13">
    <source>
        <dbReference type="ARBA" id="ARBA00022827"/>
    </source>
</evidence>
<evidence type="ECO:0000256" key="6">
    <source>
        <dbReference type="ARBA" id="ARBA00018483"/>
    </source>
</evidence>
<dbReference type="Pfam" id="PF13242">
    <property type="entry name" value="Hydrolase_like"/>
    <property type="match status" value="1"/>
</dbReference>
<dbReference type="Proteomes" id="UP001642464">
    <property type="component" value="Unassembled WGS sequence"/>
</dbReference>
<dbReference type="SUPFAM" id="SSF141868">
    <property type="entry name" value="EAL domain-like"/>
    <property type="match status" value="1"/>
</dbReference>
<evidence type="ECO:0000256" key="11">
    <source>
        <dbReference type="ARBA" id="ARBA00022741"/>
    </source>
</evidence>
<dbReference type="NCBIfam" id="TIGR01460">
    <property type="entry name" value="HAD-SF-IIA"/>
    <property type="match status" value="1"/>
</dbReference>
<keyword evidence="16" id="KW-0472">Membrane</keyword>
<dbReference type="InterPro" id="IPR035919">
    <property type="entry name" value="EAL_sf"/>
</dbReference>
<accession>A0ABP0LM17</accession>
<keyword evidence="9" id="KW-0808">Transferase</keyword>
<feature type="domain" description="EAL" evidence="17">
    <location>
        <begin position="102"/>
        <end position="356"/>
    </location>
</feature>
<organism evidence="18 19">
    <name type="scientific">Durusdinium trenchii</name>
    <dbReference type="NCBI Taxonomy" id="1381693"/>
    <lineage>
        <taxon>Eukaryota</taxon>
        <taxon>Sar</taxon>
        <taxon>Alveolata</taxon>
        <taxon>Dinophyceae</taxon>
        <taxon>Suessiales</taxon>
        <taxon>Symbiodiniaceae</taxon>
        <taxon>Durusdinium</taxon>
    </lineage>
</organism>
<reference evidence="18 19" key="1">
    <citation type="submission" date="2024-02" db="EMBL/GenBank/DDBJ databases">
        <authorList>
            <person name="Chen Y."/>
            <person name="Shah S."/>
            <person name="Dougan E. K."/>
            <person name="Thang M."/>
            <person name="Chan C."/>
        </authorList>
    </citation>
    <scope>NUCLEOTIDE SEQUENCE [LARGE SCALE GENOMIC DNA]</scope>
</reference>
<keyword evidence="15" id="KW-0511">Multifunctional enzyme</keyword>
<name>A0ABP0LM17_9DINO</name>
<evidence type="ECO:0000256" key="15">
    <source>
        <dbReference type="ARBA" id="ARBA00023268"/>
    </source>
</evidence>
<feature type="transmembrane region" description="Helical" evidence="16">
    <location>
        <begin position="12"/>
        <end position="34"/>
    </location>
</feature>
<evidence type="ECO:0000256" key="9">
    <source>
        <dbReference type="ARBA" id="ARBA00022679"/>
    </source>
</evidence>
<keyword evidence="12 18" id="KW-0418">Kinase</keyword>
<keyword evidence="10 18" id="KW-0548">Nucleotidyltransferase</keyword>
<evidence type="ECO:0000256" key="4">
    <source>
        <dbReference type="ARBA" id="ARBA00012105"/>
    </source>
</evidence>
<dbReference type="InterPro" id="IPR023214">
    <property type="entry name" value="HAD_sf"/>
</dbReference>
<evidence type="ECO:0000313" key="18">
    <source>
        <dbReference type="EMBL" id="CAK9039397.1"/>
    </source>
</evidence>
<evidence type="ECO:0000256" key="12">
    <source>
        <dbReference type="ARBA" id="ARBA00022777"/>
    </source>
</evidence>
<dbReference type="Pfam" id="PF00563">
    <property type="entry name" value="EAL"/>
    <property type="match status" value="1"/>
</dbReference>
<keyword evidence="16" id="KW-0812">Transmembrane</keyword>
<evidence type="ECO:0000256" key="5">
    <source>
        <dbReference type="ARBA" id="ARBA00012393"/>
    </source>
</evidence>
<keyword evidence="13" id="KW-0274">FAD</keyword>
<dbReference type="PANTHER" id="PTHR22749:SF6">
    <property type="entry name" value="RIBOFLAVIN KINASE"/>
    <property type="match status" value="1"/>
</dbReference>
<dbReference type="InterPro" id="IPR006357">
    <property type="entry name" value="HAD-SF_hydro_IIA"/>
</dbReference>
<sequence>MNFRQKSSRYGAAVQFSAGIAGIMLIAASLRAGLEPDFEIALAAALVVSVILHARAGFALSRAQQELEMLHGLVRKISAKKISAASLPEVKFEKAHNVSAQDAYILDSVKDAIENDRIDLYLQPIVSLPQRKHRYFEAFSRLRADDGAVLRPLQYIDAAERANRIGVIDNMILLRAVQALRNLGPESRNYRIFCNISPATIFDQDFFGRFTDYLDANADMAPHLVFEFTYPAVEMLHERVAVNLDSIARRGYAFSVDHIRRLDHDWKALRDKNFRFVKASSALLLKENRGEPQARERVQAFKEKLRQYDIDLIVEKVELESHMPEILSLGIDYGQGELFGAPRPAAYYMRPRLELAIAAALLRLIVTDLQFIDGLQSLAEQYDALLCDAWGVIHNGVELFPGAGEAMLKFREQGRAIVILTNAPRPSSIIPAQLDRLGLPREAYDAVVTSGDATRAEIERRLPAPAYRIGPEKDDPLFEGLNIEFAPLEDAKFIICTGLRDDHRETPEDYREVLSRAAGRGLPMVCANPDIVVNWGGRMIWCAGALAEVYAGFGGDVVYGGKPHAPIYRLARAAIANALGAVPDKSRILAIGDGLNTDIFGANKEGVDALFVAGDGGVHDGAADAETISRRLDEVGAHAMGYAKVLQWFFSPDDPPFLLTSLVQRDALLREYGVEEILSLSFDKQLAARSPESFVREVLCQELGLAGVVTGTDFRFGAKRAGDGVALETFGAAAGLVVKLVDVLATIGAAEKFGSSVVREALVAGDVRRAGEILGRPWTVRSQVVEGQKLGRTLGFPTANVMLGDYIEPKHGVYAVKVTMNGVTHDGVANFGRRPTVGADAPLLEAHLLDFKGDLYGADLEVAFVEFIRDEQKFDGLDALKAQIGKDITAARDILRQN</sequence>
<evidence type="ECO:0000259" key="17">
    <source>
        <dbReference type="PROSITE" id="PS50883"/>
    </source>
</evidence>
<dbReference type="InterPro" id="IPR001633">
    <property type="entry name" value="EAL_dom"/>
</dbReference>
<keyword evidence="8" id="KW-0288">FMN</keyword>
<dbReference type="Gene3D" id="2.40.30.30">
    <property type="entry name" value="Riboflavin kinase-like"/>
    <property type="match status" value="1"/>
</dbReference>
<comment type="caution">
    <text evidence="18">The sequence shown here is derived from an EMBL/GenBank/DDBJ whole genome shotgun (WGS) entry which is preliminary data.</text>
</comment>
<dbReference type="InterPro" id="IPR006356">
    <property type="entry name" value="HAD-SF_hydro_IIA_hyp3"/>
</dbReference>
<dbReference type="Gene3D" id="3.20.20.450">
    <property type="entry name" value="EAL domain"/>
    <property type="match status" value="1"/>
</dbReference>
<dbReference type="InterPro" id="IPR014729">
    <property type="entry name" value="Rossmann-like_a/b/a_fold"/>
</dbReference>
<dbReference type="CDD" id="cd07525">
    <property type="entry name" value="HAD_like"/>
    <property type="match status" value="1"/>
</dbReference>
<dbReference type="InterPro" id="IPR002606">
    <property type="entry name" value="Riboflavin_kinase_bac"/>
</dbReference>
<dbReference type="Gene3D" id="3.40.50.620">
    <property type="entry name" value="HUPs"/>
    <property type="match status" value="1"/>
</dbReference>
<evidence type="ECO:0000256" key="14">
    <source>
        <dbReference type="ARBA" id="ARBA00022840"/>
    </source>
</evidence>
<evidence type="ECO:0000256" key="3">
    <source>
        <dbReference type="ARBA" id="ARBA00010214"/>
    </source>
</evidence>
<comment type="pathway">
    <text evidence="1">Cofactor biosynthesis; FAD biosynthesis; FAD from FMN: step 1/1.</text>
</comment>
<keyword evidence="16" id="KW-1133">Transmembrane helix</keyword>
<evidence type="ECO:0000313" key="19">
    <source>
        <dbReference type="Proteomes" id="UP001642464"/>
    </source>
</evidence>
<dbReference type="InterPro" id="IPR023465">
    <property type="entry name" value="Riboflavin_kinase_dom_sf"/>
</dbReference>
<dbReference type="PROSITE" id="PS50883">
    <property type="entry name" value="EAL"/>
    <property type="match status" value="1"/>
</dbReference>
<dbReference type="SUPFAM" id="SSF56784">
    <property type="entry name" value="HAD-like"/>
    <property type="match status" value="1"/>
</dbReference>
<dbReference type="NCBIfam" id="TIGR00083">
    <property type="entry name" value="ribF"/>
    <property type="match status" value="1"/>
</dbReference>
<dbReference type="InterPro" id="IPR015865">
    <property type="entry name" value="Riboflavin_kinase_bac/euk"/>
</dbReference>
<protein>
    <recommendedName>
        <fullName evidence="6">Bifunctional riboflavin kinase/FMN adenylyltransferase</fullName>
        <ecNumber evidence="4">2.7.1.26</ecNumber>
        <ecNumber evidence="5">2.7.7.2</ecNumber>
    </recommendedName>
</protein>
<dbReference type="GO" id="GO:0016779">
    <property type="term" value="F:nucleotidyltransferase activity"/>
    <property type="evidence" value="ECO:0007669"/>
    <property type="project" value="UniProtKB-KW"/>
</dbReference>
<evidence type="ECO:0000256" key="16">
    <source>
        <dbReference type="SAM" id="Phobius"/>
    </source>
</evidence>
<dbReference type="SMART" id="SM00052">
    <property type="entry name" value="EAL"/>
    <property type="match status" value="1"/>
</dbReference>